<accession>A0A6P8JLB1</accession>
<name>A0A6P8JLB1_DROMA</name>
<sequence length="79" mass="8513">MHSGAAVAFILSALIAALILPRPTAATPLDDDTVDRPNTDYPALFRAFLDMGNALFGTWTPDGAIEEFIRKQEAQGLSH</sequence>
<protein>
    <submittedName>
        <fullName evidence="3">Uncharacterized protein LOC117138610</fullName>
    </submittedName>
</protein>
<organism evidence="2 3">
    <name type="scientific">Drosophila mauritiana</name>
    <name type="common">Fruit fly</name>
    <dbReference type="NCBI Taxonomy" id="7226"/>
    <lineage>
        <taxon>Eukaryota</taxon>
        <taxon>Metazoa</taxon>
        <taxon>Ecdysozoa</taxon>
        <taxon>Arthropoda</taxon>
        <taxon>Hexapoda</taxon>
        <taxon>Insecta</taxon>
        <taxon>Pterygota</taxon>
        <taxon>Neoptera</taxon>
        <taxon>Endopterygota</taxon>
        <taxon>Diptera</taxon>
        <taxon>Brachycera</taxon>
        <taxon>Muscomorpha</taxon>
        <taxon>Ephydroidea</taxon>
        <taxon>Drosophilidae</taxon>
        <taxon>Drosophila</taxon>
        <taxon>Sophophora</taxon>
    </lineage>
</organism>
<dbReference type="Proteomes" id="UP000515162">
    <property type="component" value="Chromosome 2R"/>
</dbReference>
<keyword evidence="1" id="KW-0732">Signal</keyword>
<dbReference type="AlphaFoldDB" id="A0A6P8JLB1"/>
<evidence type="ECO:0000313" key="2">
    <source>
        <dbReference type="Proteomes" id="UP000515162"/>
    </source>
</evidence>
<dbReference type="RefSeq" id="XP_033156710.1">
    <property type="nucleotide sequence ID" value="XM_033300819.1"/>
</dbReference>
<proteinExistence type="predicted"/>
<feature type="chain" id="PRO_5027536708" evidence="1">
    <location>
        <begin position="27"/>
        <end position="79"/>
    </location>
</feature>
<dbReference type="GeneID" id="117138610"/>
<reference evidence="3" key="1">
    <citation type="submission" date="2025-08" db="UniProtKB">
        <authorList>
            <consortium name="RefSeq"/>
        </authorList>
    </citation>
    <scope>IDENTIFICATION</scope>
    <source>
        <strain evidence="3">Mau12</strain>
        <tissue evidence="3">Whole Body</tissue>
    </source>
</reference>
<evidence type="ECO:0000256" key="1">
    <source>
        <dbReference type="SAM" id="SignalP"/>
    </source>
</evidence>
<keyword evidence="2" id="KW-1185">Reference proteome</keyword>
<feature type="signal peptide" evidence="1">
    <location>
        <begin position="1"/>
        <end position="26"/>
    </location>
</feature>
<gene>
    <name evidence="3" type="primary">LOC117138610</name>
</gene>
<evidence type="ECO:0000313" key="3">
    <source>
        <dbReference type="RefSeq" id="XP_033156710.1"/>
    </source>
</evidence>